<feature type="region of interest" description="Disordered" evidence="1">
    <location>
        <begin position="1197"/>
        <end position="1257"/>
    </location>
</feature>
<dbReference type="PANTHER" id="PTHR19446">
    <property type="entry name" value="REVERSE TRANSCRIPTASES"/>
    <property type="match status" value="1"/>
</dbReference>
<proteinExistence type="predicted"/>
<feature type="compositionally biased region" description="Basic and acidic residues" evidence="1">
    <location>
        <begin position="23"/>
        <end position="33"/>
    </location>
</feature>
<feature type="region of interest" description="Disordered" evidence="1">
    <location>
        <begin position="1511"/>
        <end position="1578"/>
    </location>
</feature>
<dbReference type="SUPFAM" id="SSF56219">
    <property type="entry name" value="DNase I-like"/>
    <property type="match status" value="1"/>
</dbReference>
<evidence type="ECO:0000259" key="2">
    <source>
        <dbReference type="Pfam" id="PF00078"/>
    </source>
</evidence>
<sequence>MRPAESTVSKTSQPKAAKKQKAATRDTTEFTEVRRKKVPRSSNTQPHPPQGLVGRPWTSPNAFAALAERWTVGYTYHTLSDDDVSSTTIIPAPEAHAADLHHDTAGEFVTCMNIDAGTPTATVVPLDDLLADLAVLDAASHLAVSAHQAEVEAAHTDSHFDMAALVNAVRVDTLCGHLSSHPVEFGLQLHHLFAHDRPTFELFVRQRLLHRWLRATWGGTSSFDRLYTQTFGTVASKVHIVELFVSLVFPDDHETLTTDTADGDELSLSRFDFELVLAIAEVLLAVHGPLFFNSEAALMATTGALVGVIASHGAMRCLSSDTMATVLLTTQLGSELWRLLEEVYASDEDMQRILATLYDMHELGKCDLTNLGQVQVIPGTLLDPVSTFTLTTCNLNGLQSNGHLVAKRLRSAPSCLFLQETKLNNAKQLATFHHHLDNEVGVDNYRLFVNDLRSSNADSIRHRQCGVASLFHSSMPGFATIQHLQHLDVPGRYLVTRSTWSGLPVYFHNIYAPVESHLRRDFFADLPRDFEPNSLHLVGGDFNLPIDSTLDTASPHPRHSSGKVECVEWLAAIRVIDAWRLFNPHERLYSGPGRVNRLDYLFIDHDLATNMCSSAAYLPNTLGGDHLRHSVTLSHTQSHSSPGYWRLPRELLTDANIRLGIQQEASRLLEKMTSAPTANHGAMWYGWLKRMKAQLIKCHRQFLEANSMTLHHLQLKVAAAKRAFEVTGVGAADIGAAKLALDAASAEHRQQAMDRQFDFHANTNERGTSHFFRRPQGTKVPITCVTVGDTTVTDEATVHTTFTAHWRRIMTTDDDQPPPLLERRRAVLSSLSKRLDPADRDELDSPITAAELCAALKTMDPKKSPGPDGWSAGFFQVAPDVFSQLLHLVFHYQLTHHGQLLPQQRCSAVALLYKSGNRGDPGNYRPIALMAVEVKVLSRAMAFRLAGYATKLVDPSQAGFVPGRRLHDHHSFASAVTPLPRTAPTDSTDSHPLRVLSSSDSPMATLPSRPLTEGEVTSHAARDHGHDDHPMDPIDGASAGSSCTTASAVGNRHRRAPADVTASRPVYASSSSTSPMAAMPSRPLFEVEVTSHAARDLDHVDHPMESVDGASAGASRTTASAVENRHRRAPADVTASRPVHALSSPTSPMVALPSRPVHASSSTTSSLAALPSRPRVVDGFDVQVPIVDALECVDARPAAPTATSHRSRRAAADAQGHDVSSAAANPSSPGGDPSSRHKAKQPPRPTDKTSPITDDPWGRFAAERAAAAKAPRTKDVGAHRPSMADLRPLLAKHAAGQLTFHDTLPIQGHDKREVIGWLHMATGQLTKSLNEDAMMSSLLHDNQSTVDGAILVDVIKCERDLKNRVVRWGVASMTALNRLEGVTMKLRINRAGAKGATTTFESFSMDLPHALDGFYLDIPNGLQGQLDERLLFEAMSRLEPRFLWGSYTSVSATTGLAGSRYRLHFLGSDIPSSMLVGDRMVEEFVLRGRCLRAYGRGWFFRDHQLARINLDVPTPPNNPPPVMRPAESTVSKTSQPKAAKKQKAATRDTTEFTEVRRKKVPRSSNTQPHPPHGLVGRPWTSPNAFAALAERWTVGYTYHTLSDDDVSSTTIIPEPDAHVADLHHDTAGEFVTCMNIDAGTPTATVVPLDVLLAELAALDAASHLAVSTHQAEVEAAHTDSNFDMAALVNAVRVDTLCGHLSSHPVEFGIQLHHLLAHDRPTFEFFVRQRLLHRWLRATWGGTSSFDRLYTQTFGKVASKANIIELFTALAFPDDHETLTAATENGDELSLSRFDFELVLAIAEVLLAAHGPLFFNSEAALLATTGALVGVIASPGAMRCLSSDTMATVLLTTQLGSELWRLLEVVYASDEDMRRILLTLHDMYELGQCDLTTLGQVQVHESAPCLIVNTNYHGKLECVEWLASIRVIDVWRTFHPHVRLYSGPGRVNRLDYLFIDHDLATNLCTSASYLPNTFGGDHLRHSVTLSHTQSPSSRSYWRLPRELLADPHIILGIRQEAALLLEDMIAAPLANHGAMWYGWLKRMKGRLVKCHRQYLEANTTTLHHLQLRVAAAQRAFEVNGFGAADVGAAKLALEQASAEHRQHAMDRQFDFHANTNERGTSHFFRRPQGTKVPITCVTVDGATVVDEATVHTSFTAHWRRIMTTAADQQPPSSDRRRDVIGSITKRLDPADRDALDSPITADELCAALKTMDPKKSPGPDGWPAGFFQVAPEFFSRILHRVFEYQLAHHGQLLPQQRRSAVALLYKAGDRGDPGNYRPIALMAVEVKILSRAMAFRLAVHASKLVHQSQAGFVPGRRLHDHVTFVQALQQFCTMEDHDHYATFLDFSKAYDMVDQGFLFDVLEEMNVGPSFVKWDVAQPFELWPRSFVMNLAYHAPAEPVRHPMTNANHDTPTTLRSYLQRVRQTCRTPPPVQGDVWLRLLFHMLPVNSRFAYLQSTRPDAICCAYGCGAVETQSHAFYSCPHVHPIWTFHTASWSYFGVNFSWDSISDLDNFTVSPRSVPRKDALRILWSLLTATTVHLIWTQHNLIQYEHHTPLPPDAWHQLTFIGWMTSVRRWLRLQLPDCPLRTTVLQVLYSLRGRPNYRVLWAKYPHCLQLLPSPPST</sequence>
<dbReference type="Gene3D" id="3.60.10.10">
    <property type="entry name" value="Endonuclease/exonuclease/phosphatase"/>
    <property type="match status" value="1"/>
</dbReference>
<feature type="domain" description="Reverse transcriptase" evidence="2">
    <location>
        <begin position="2272"/>
        <end position="2369"/>
    </location>
</feature>
<feature type="compositionally biased region" description="Pro residues" evidence="1">
    <location>
        <begin position="1513"/>
        <end position="1523"/>
    </location>
</feature>
<dbReference type="VEuPathDB" id="FungiDB:H257_16277"/>
<feature type="region of interest" description="Disordered" evidence="1">
    <location>
        <begin position="1105"/>
        <end position="1168"/>
    </location>
</feature>
<comment type="caution">
    <text evidence="3">The sequence shown here is derived from an EMBL/GenBank/DDBJ whole genome shotgun (WGS) entry which is preliminary data.</text>
</comment>
<feature type="compositionally biased region" description="Low complexity" evidence="1">
    <location>
        <begin position="1159"/>
        <end position="1168"/>
    </location>
</feature>
<accession>A0A397AXZ8</accession>
<feature type="compositionally biased region" description="Low complexity" evidence="1">
    <location>
        <begin position="1036"/>
        <end position="1048"/>
    </location>
</feature>
<gene>
    <name evidence="3" type="ORF">DYB36_001774</name>
</gene>
<feature type="compositionally biased region" description="Basic and acidic residues" evidence="1">
    <location>
        <begin position="1020"/>
        <end position="1032"/>
    </location>
</feature>
<dbReference type="SUPFAM" id="SSF56672">
    <property type="entry name" value="DNA/RNA polymerases"/>
    <property type="match status" value="2"/>
</dbReference>
<feature type="region of interest" description="Disordered" evidence="1">
    <location>
        <begin position="1"/>
        <end position="57"/>
    </location>
</feature>
<feature type="compositionally biased region" description="Low complexity" evidence="1">
    <location>
        <begin position="1109"/>
        <end position="1121"/>
    </location>
</feature>
<evidence type="ECO:0000313" key="3">
    <source>
        <dbReference type="EMBL" id="RHY10749.1"/>
    </source>
</evidence>
<feature type="compositionally biased region" description="Low complexity" evidence="1">
    <location>
        <begin position="1220"/>
        <end position="1233"/>
    </location>
</feature>
<feature type="region of interest" description="Disordered" evidence="1">
    <location>
        <begin position="974"/>
        <end position="1079"/>
    </location>
</feature>
<evidence type="ECO:0000313" key="4">
    <source>
        <dbReference type="Proteomes" id="UP000265427"/>
    </source>
</evidence>
<feature type="compositionally biased region" description="Polar residues" evidence="1">
    <location>
        <begin position="1"/>
        <end position="14"/>
    </location>
</feature>
<dbReference type="InterPro" id="IPR043502">
    <property type="entry name" value="DNA/RNA_pol_sf"/>
</dbReference>
<feature type="compositionally biased region" description="Low complexity" evidence="1">
    <location>
        <begin position="1061"/>
        <end position="1079"/>
    </location>
</feature>
<protein>
    <recommendedName>
        <fullName evidence="2">Reverse transcriptase domain-containing protein</fullName>
    </recommendedName>
</protein>
<dbReference type="EMBL" id="QUSZ01005216">
    <property type="protein sequence ID" value="RHY10749.1"/>
    <property type="molecule type" value="Genomic_DNA"/>
</dbReference>
<dbReference type="CDD" id="cd01650">
    <property type="entry name" value="RT_nLTR_like"/>
    <property type="match status" value="1"/>
</dbReference>
<dbReference type="Proteomes" id="UP000265427">
    <property type="component" value="Unassembled WGS sequence"/>
</dbReference>
<organism evidence="3 4">
    <name type="scientific">Aphanomyces astaci</name>
    <name type="common">Crayfish plague agent</name>
    <dbReference type="NCBI Taxonomy" id="112090"/>
    <lineage>
        <taxon>Eukaryota</taxon>
        <taxon>Sar</taxon>
        <taxon>Stramenopiles</taxon>
        <taxon>Oomycota</taxon>
        <taxon>Saprolegniomycetes</taxon>
        <taxon>Saprolegniales</taxon>
        <taxon>Verrucalvaceae</taxon>
        <taxon>Aphanomyces</taxon>
    </lineage>
</organism>
<dbReference type="InterPro" id="IPR000477">
    <property type="entry name" value="RT_dom"/>
</dbReference>
<feature type="compositionally biased region" description="Basic and acidic residues" evidence="1">
    <location>
        <begin position="1545"/>
        <end position="1555"/>
    </location>
</feature>
<dbReference type="Pfam" id="PF00078">
    <property type="entry name" value="RVT_1"/>
    <property type="match status" value="1"/>
</dbReference>
<dbReference type="VEuPathDB" id="FungiDB:H257_14543"/>
<name>A0A397AXZ8_APHAT</name>
<evidence type="ECO:0000256" key="1">
    <source>
        <dbReference type="SAM" id="MobiDB-lite"/>
    </source>
</evidence>
<reference evidence="3 4" key="1">
    <citation type="submission" date="2018-08" db="EMBL/GenBank/DDBJ databases">
        <title>Aphanomyces genome sequencing and annotation.</title>
        <authorList>
            <person name="Minardi D."/>
            <person name="Oidtmann B."/>
            <person name="Van Der Giezen M."/>
            <person name="Studholme D.J."/>
        </authorList>
    </citation>
    <scope>NUCLEOTIDE SEQUENCE [LARGE SCALE GENOMIC DNA]</scope>
    <source>
        <strain evidence="3 4">Kv</strain>
    </source>
</reference>
<dbReference type="InterPro" id="IPR036691">
    <property type="entry name" value="Endo/exonu/phosph_ase_sf"/>
</dbReference>